<organism evidence="5">
    <name type="scientific">Menopon gallinae</name>
    <name type="common">poultry shaft louse</name>
    <dbReference type="NCBI Taxonomy" id="328185"/>
    <lineage>
        <taxon>Eukaryota</taxon>
        <taxon>Metazoa</taxon>
        <taxon>Ecdysozoa</taxon>
        <taxon>Arthropoda</taxon>
        <taxon>Hexapoda</taxon>
        <taxon>Insecta</taxon>
        <taxon>Pterygota</taxon>
        <taxon>Neoptera</taxon>
        <taxon>Paraneoptera</taxon>
        <taxon>Psocodea</taxon>
        <taxon>Troctomorpha</taxon>
        <taxon>Phthiraptera</taxon>
        <taxon>Amblycera</taxon>
        <taxon>Menoponidae</taxon>
        <taxon>Menopon</taxon>
    </lineage>
</organism>
<dbReference type="EMBL" id="JARGDH010000001">
    <property type="protein sequence ID" value="KAL0280415.1"/>
    <property type="molecule type" value="Genomic_DNA"/>
</dbReference>
<gene>
    <name evidence="5" type="ORF">PYX00_001710</name>
</gene>
<feature type="domain" description="SOWAHA-C winged helix-turn-helix" evidence="4">
    <location>
        <begin position="6"/>
        <end position="76"/>
    </location>
</feature>
<evidence type="ECO:0000259" key="4">
    <source>
        <dbReference type="Pfam" id="PF25877"/>
    </source>
</evidence>
<comment type="caution">
    <text evidence="5">The sequence shown here is derived from an EMBL/GenBank/DDBJ whole genome shotgun (WGS) entry which is preliminary data.</text>
</comment>
<evidence type="ECO:0000256" key="1">
    <source>
        <dbReference type="ARBA" id="ARBA00022737"/>
    </source>
</evidence>
<name>A0AAW2IDR7_9NEOP</name>
<reference evidence="5" key="1">
    <citation type="journal article" date="2024" name="Gigascience">
        <title>Chromosome-level genome of the poultry shaft louse Menopon gallinae provides insight into the host-switching and adaptive evolution of parasitic lice.</title>
        <authorList>
            <person name="Xu Y."/>
            <person name="Ma L."/>
            <person name="Liu S."/>
            <person name="Liang Y."/>
            <person name="Liu Q."/>
            <person name="He Z."/>
            <person name="Tian L."/>
            <person name="Duan Y."/>
            <person name="Cai W."/>
            <person name="Li H."/>
            <person name="Song F."/>
        </authorList>
    </citation>
    <scope>NUCLEOTIDE SEQUENCE</scope>
    <source>
        <strain evidence="5">Cailab_2023a</strain>
    </source>
</reference>
<evidence type="ECO:0000256" key="2">
    <source>
        <dbReference type="ARBA" id="ARBA00023043"/>
    </source>
</evidence>
<accession>A0AAW2IDR7</accession>
<evidence type="ECO:0000256" key="3">
    <source>
        <dbReference type="SAM" id="MobiDB-lite"/>
    </source>
</evidence>
<sequence length="232" mass="26043">MAGPNELSFDAVRDFILKNGGKVRNHDLVKHFKKFLTRPESRDDARNYFKEIVNQVAVIRTEDNEKYLVLKKKFRPPDYAGDPASSCSSPSPSSPSPRQLYEPQFPSPPRQPPPYRAPPPPVPSPVPKIGPAPDASQSAPTTPLSECDQNVPPVPPRRRSLPEKEHHESPRPRPMDGTAEMDGDPEKKISVKERMQKFNRMASESDLQRVPAGNAKKKVDKVSPFCWNITSF</sequence>
<dbReference type="Pfam" id="PF25877">
    <property type="entry name" value="WHD_SOWAH"/>
    <property type="match status" value="1"/>
</dbReference>
<dbReference type="AlphaFoldDB" id="A0AAW2IDR7"/>
<feature type="compositionally biased region" description="Polar residues" evidence="3">
    <location>
        <begin position="135"/>
        <end position="148"/>
    </location>
</feature>
<dbReference type="PANTHER" id="PTHR14491">
    <property type="entry name" value="SOSONDOWAH, ISOFORM G"/>
    <property type="match status" value="1"/>
</dbReference>
<evidence type="ECO:0000313" key="5">
    <source>
        <dbReference type="EMBL" id="KAL0280415.1"/>
    </source>
</evidence>
<keyword evidence="2" id="KW-0040">ANK repeat</keyword>
<feature type="compositionally biased region" description="Basic and acidic residues" evidence="3">
    <location>
        <begin position="160"/>
        <end position="174"/>
    </location>
</feature>
<proteinExistence type="predicted"/>
<protein>
    <recommendedName>
        <fullName evidence="4">SOWAHA-C winged helix-turn-helix domain-containing protein</fullName>
    </recommendedName>
</protein>
<dbReference type="InterPro" id="IPR058889">
    <property type="entry name" value="WHD_SOWAHA-C"/>
</dbReference>
<feature type="region of interest" description="Disordered" evidence="3">
    <location>
        <begin position="75"/>
        <end position="187"/>
    </location>
</feature>
<keyword evidence="1" id="KW-0677">Repeat</keyword>
<dbReference type="PANTHER" id="PTHR14491:SF7">
    <property type="entry name" value="SOSONDOWAH, ISOFORM G"/>
    <property type="match status" value="1"/>
</dbReference>
<feature type="compositionally biased region" description="Pro residues" evidence="3">
    <location>
        <begin position="105"/>
        <end position="130"/>
    </location>
</feature>